<dbReference type="OrthoDB" id="9816289at2"/>
<evidence type="ECO:0000313" key="5">
    <source>
        <dbReference type="EMBL" id="KEY20129.1"/>
    </source>
</evidence>
<dbReference type="PROSITE" id="PS00893">
    <property type="entry name" value="NUDIX_BOX"/>
    <property type="match status" value="1"/>
</dbReference>
<accession>A0A3S4UUI4</accession>
<dbReference type="Proteomes" id="UP000270036">
    <property type="component" value="Chromosome"/>
</dbReference>
<dbReference type="InterPro" id="IPR015797">
    <property type="entry name" value="NUDIX_hydrolase-like_dom_sf"/>
</dbReference>
<keyword evidence="2 3" id="KW-0378">Hydrolase</keyword>
<dbReference type="PRINTS" id="PR00502">
    <property type="entry name" value="NUDIXFAMILY"/>
</dbReference>
<dbReference type="RefSeq" id="WP_034716851.1">
    <property type="nucleotide sequence ID" value="NZ_FOIX01000002.1"/>
</dbReference>
<protein>
    <submittedName>
        <fullName evidence="5">NUDIX hydrolase</fullName>
    </submittedName>
    <submittedName>
        <fullName evidence="6">Predicted NTP pyrophosphohydrolase</fullName>
    </submittedName>
</protein>
<comment type="cofactor">
    <cofactor evidence="1">
        <name>Mg(2+)</name>
        <dbReference type="ChEBI" id="CHEBI:18420"/>
    </cofactor>
</comment>
<dbReference type="PANTHER" id="PTHR43046">
    <property type="entry name" value="GDP-MANNOSE MANNOSYL HYDROLASE"/>
    <property type="match status" value="1"/>
</dbReference>
<dbReference type="AlphaFoldDB" id="A0A3S4UUI4"/>
<keyword evidence="7" id="KW-1185">Reference proteome</keyword>
<gene>
    <name evidence="5" type="ORF">HY04_02640</name>
    <name evidence="6" type="ORF">NCTC13489_00099</name>
</gene>
<dbReference type="Pfam" id="PF00293">
    <property type="entry name" value="NUDIX"/>
    <property type="match status" value="1"/>
</dbReference>
<dbReference type="GO" id="GO:0016787">
    <property type="term" value="F:hydrolase activity"/>
    <property type="evidence" value="ECO:0007669"/>
    <property type="project" value="UniProtKB-KW"/>
</dbReference>
<name>A0A3S4UUI4_9FLAO</name>
<dbReference type="Gene3D" id="3.90.79.10">
    <property type="entry name" value="Nucleoside Triphosphate Pyrophosphohydrolase"/>
    <property type="match status" value="1"/>
</dbReference>
<dbReference type="PANTHER" id="PTHR43046:SF14">
    <property type="entry name" value="MUTT_NUDIX FAMILY PROTEIN"/>
    <property type="match status" value="1"/>
</dbReference>
<reference evidence="5 7" key="1">
    <citation type="submission" date="2014-07" db="EMBL/GenBank/DDBJ databases">
        <authorList>
            <person name="Pisani N.G."/>
            <person name="Newman J.D."/>
        </authorList>
    </citation>
    <scope>NUCLEOTIDE SEQUENCE [LARGE SCALE GENOMIC DNA]</scope>
    <source>
        <strain evidence="5 7">LMG 24720</strain>
    </source>
</reference>
<comment type="similarity">
    <text evidence="3">Belongs to the Nudix hydrolase family.</text>
</comment>
<sequence length="201" mass="23273">MYKVFVNEKKLSITKTSAEVEKSFRYEGVATLEIAVDLLENTSCPEVNIYGDNLTDIWEDFTLMFRVIEAAGGVVRNRSQEILFIRRLGRWDLAKGKIEKGESLENAALREIEEETGLKELILEEFINTTFHIYTERNGEKILKTTYWFKVSYVGDSDPVPQIEEGISEVSWKSEDQIIAEVMPMTFENIKLILQEFWAKN</sequence>
<evidence type="ECO:0000256" key="1">
    <source>
        <dbReference type="ARBA" id="ARBA00001946"/>
    </source>
</evidence>
<organism evidence="6 8">
    <name type="scientific">Kaistella antarctica</name>
    <dbReference type="NCBI Taxonomy" id="266748"/>
    <lineage>
        <taxon>Bacteria</taxon>
        <taxon>Pseudomonadati</taxon>
        <taxon>Bacteroidota</taxon>
        <taxon>Flavobacteriia</taxon>
        <taxon>Flavobacteriales</taxon>
        <taxon>Weeksellaceae</taxon>
        <taxon>Chryseobacterium group</taxon>
        <taxon>Kaistella</taxon>
    </lineage>
</organism>
<dbReference type="SUPFAM" id="SSF55811">
    <property type="entry name" value="Nudix"/>
    <property type="match status" value="1"/>
</dbReference>
<evidence type="ECO:0000313" key="8">
    <source>
        <dbReference type="Proteomes" id="UP000270036"/>
    </source>
</evidence>
<dbReference type="EMBL" id="JPEP01000001">
    <property type="protein sequence ID" value="KEY20129.1"/>
    <property type="molecule type" value="Genomic_DNA"/>
</dbReference>
<dbReference type="CDD" id="cd03673">
    <property type="entry name" value="NUDIX_Ap6A_hydrolase"/>
    <property type="match status" value="1"/>
</dbReference>
<dbReference type="STRING" id="266748.HY04_02640"/>
<proteinExistence type="inferred from homology"/>
<dbReference type="KEGG" id="cant:NCTC13489_00099"/>
<feature type="domain" description="Nudix hydrolase" evidence="4">
    <location>
        <begin position="66"/>
        <end position="197"/>
    </location>
</feature>
<dbReference type="InterPro" id="IPR020084">
    <property type="entry name" value="NUDIX_hydrolase_CS"/>
</dbReference>
<evidence type="ECO:0000259" key="4">
    <source>
        <dbReference type="PROSITE" id="PS51462"/>
    </source>
</evidence>
<dbReference type="Proteomes" id="UP000028349">
    <property type="component" value="Unassembled WGS sequence"/>
</dbReference>
<evidence type="ECO:0000313" key="7">
    <source>
        <dbReference type="Proteomes" id="UP000028349"/>
    </source>
</evidence>
<evidence type="ECO:0000256" key="2">
    <source>
        <dbReference type="ARBA" id="ARBA00022801"/>
    </source>
</evidence>
<dbReference type="InterPro" id="IPR000086">
    <property type="entry name" value="NUDIX_hydrolase_dom"/>
</dbReference>
<dbReference type="InterPro" id="IPR020476">
    <property type="entry name" value="Nudix_hydrolase"/>
</dbReference>
<reference evidence="6 8" key="2">
    <citation type="submission" date="2018-12" db="EMBL/GenBank/DDBJ databases">
        <authorList>
            <consortium name="Pathogen Informatics"/>
        </authorList>
    </citation>
    <scope>NUCLEOTIDE SEQUENCE [LARGE SCALE GENOMIC DNA]</scope>
    <source>
        <strain evidence="6 8">NCTC13489</strain>
    </source>
</reference>
<dbReference type="EMBL" id="LR134441">
    <property type="protein sequence ID" value="VEH95184.1"/>
    <property type="molecule type" value="Genomic_DNA"/>
</dbReference>
<evidence type="ECO:0000256" key="3">
    <source>
        <dbReference type="RuleBase" id="RU003476"/>
    </source>
</evidence>
<evidence type="ECO:0000313" key="6">
    <source>
        <dbReference type="EMBL" id="VEH95184.1"/>
    </source>
</evidence>
<dbReference type="PROSITE" id="PS51462">
    <property type="entry name" value="NUDIX"/>
    <property type="match status" value="1"/>
</dbReference>